<sequence>MPTVKDMKMPIECETGKEEYKGLRFEFKDWDCSSWTSLTRLNDLAEVNGQSLVSFPGRFIVEYFYKSKAPEVKRFMQMRLDRRRTDYLKQAWEMADFASTFEQKARAYVVSGGRKSTYGRISARDATVAAAVLTPGDG</sequence>
<organism evidence="1 2">
    <name type="scientific">Peronospora belbahrii</name>
    <dbReference type="NCBI Taxonomy" id="622444"/>
    <lineage>
        <taxon>Eukaryota</taxon>
        <taxon>Sar</taxon>
        <taxon>Stramenopiles</taxon>
        <taxon>Oomycota</taxon>
        <taxon>Peronosporomycetes</taxon>
        <taxon>Peronosporales</taxon>
        <taxon>Peronosporaceae</taxon>
        <taxon>Peronospora</taxon>
    </lineage>
</organism>
<protein>
    <submittedName>
        <fullName evidence="1">Uncharacterized protein</fullName>
    </submittedName>
</protein>
<reference evidence="1" key="1">
    <citation type="submission" date="2021-11" db="EMBL/GenBank/DDBJ databases">
        <authorList>
            <person name="Islam A."/>
            <person name="Islam S."/>
            <person name="Flora M.S."/>
            <person name="Rahman M."/>
            <person name="Ziaur R.M."/>
            <person name="Epstein J.H."/>
            <person name="Hassan M."/>
            <person name="Klassen M."/>
            <person name="Woodard K."/>
            <person name="Webb A."/>
            <person name="Webby R.J."/>
            <person name="El Zowalaty M.E."/>
        </authorList>
    </citation>
    <scope>NUCLEOTIDE SEQUENCE</scope>
    <source>
        <strain evidence="1">Pbs3</strain>
    </source>
</reference>
<comment type="caution">
    <text evidence="1">The sequence shown here is derived from an EMBL/GenBank/DDBJ whole genome shotgun (WGS) entry which is preliminary data.</text>
</comment>
<dbReference type="EMBL" id="CAKKTJ010000329">
    <property type="protein sequence ID" value="CAH0481535.1"/>
    <property type="molecule type" value="Genomic_DNA"/>
</dbReference>
<proteinExistence type="predicted"/>
<dbReference type="AlphaFoldDB" id="A0AAU9L7K5"/>
<name>A0AAU9L7K5_9STRA</name>
<dbReference type="Proteomes" id="UP001160483">
    <property type="component" value="Unassembled WGS sequence"/>
</dbReference>
<evidence type="ECO:0000313" key="1">
    <source>
        <dbReference type="EMBL" id="CAH0481535.1"/>
    </source>
</evidence>
<accession>A0AAU9L7K5</accession>
<gene>
    <name evidence="1" type="ORF">PBS003_LOCUS8140</name>
</gene>
<evidence type="ECO:0000313" key="2">
    <source>
        <dbReference type="Proteomes" id="UP001160483"/>
    </source>
</evidence>